<comment type="caution">
    <text evidence="2">The sequence shown here is derived from an EMBL/GenBank/DDBJ whole genome shotgun (WGS) entry which is preliminary data.</text>
</comment>
<proteinExistence type="predicted"/>
<evidence type="ECO:0000313" key="2">
    <source>
        <dbReference type="EMBL" id="KAK2120980.1"/>
    </source>
</evidence>
<feature type="region of interest" description="Disordered" evidence="1">
    <location>
        <begin position="108"/>
        <end position="131"/>
    </location>
</feature>
<keyword evidence="3" id="KW-1185">Reference proteome</keyword>
<sequence length="131" mass="14064">MVPSPAAASQNCPGGTERLLLSVEGESAVAELQVKTTPTSPRTQRTGGGHDAPPYPAPWLAVPSLIGPYEPVTRLFTRTQRSPRPCKQRAFTDVREPAGLWTGAWMMREGLEGAPSGHPDPRPRSSAGRPR</sequence>
<protein>
    <submittedName>
        <fullName evidence="2">Uncharacterized protein</fullName>
    </submittedName>
</protein>
<gene>
    <name evidence="2" type="ORF">P7K49_002366</name>
</gene>
<dbReference type="EMBL" id="JASSZA010000001">
    <property type="protein sequence ID" value="KAK2120980.1"/>
    <property type="molecule type" value="Genomic_DNA"/>
</dbReference>
<dbReference type="Proteomes" id="UP001266305">
    <property type="component" value="Unassembled WGS sequence"/>
</dbReference>
<reference evidence="2 3" key="1">
    <citation type="submission" date="2023-05" db="EMBL/GenBank/DDBJ databases">
        <title>B98-5 Cell Line De Novo Hybrid Assembly: An Optical Mapping Approach.</title>
        <authorList>
            <person name="Kananen K."/>
            <person name="Auerbach J.A."/>
            <person name="Kautto E."/>
            <person name="Blachly J.S."/>
        </authorList>
    </citation>
    <scope>NUCLEOTIDE SEQUENCE [LARGE SCALE GENOMIC DNA]</scope>
    <source>
        <strain evidence="2">B95-8</strain>
        <tissue evidence="2">Cell line</tissue>
    </source>
</reference>
<feature type="compositionally biased region" description="Polar residues" evidence="1">
    <location>
        <begin position="34"/>
        <end position="45"/>
    </location>
</feature>
<evidence type="ECO:0000313" key="3">
    <source>
        <dbReference type="Proteomes" id="UP001266305"/>
    </source>
</evidence>
<organism evidence="2 3">
    <name type="scientific">Saguinus oedipus</name>
    <name type="common">Cotton-top tamarin</name>
    <name type="synonym">Oedipomidas oedipus</name>
    <dbReference type="NCBI Taxonomy" id="9490"/>
    <lineage>
        <taxon>Eukaryota</taxon>
        <taxon>Metazoa</taxon>
        <taxon>Chordata</taxon>
        <taxon>Craniata</taxon>
        <taxon>Vertebrata</taxon>
        <taxon>Euteleostomi</taxon>
        <taxon>Mammalia</taxon>
        <taxon>Eutheria</taxon>
        <taxon>Euarchontoglires</taxon>
        <taxon>Primates</taxon>
        <taxon>Haplorrhini</taxon>
        <taxon>Platyrrhini</taxon>
        <taxon>Cebidae</taxon>
        <taxon>Callitrichinae</taxon>
        <taxon>Saguinus</taxon>
    </lineage>
</organism>
<name>A0ABQ9WH49_SAGOE</name>
<accession>A0ABQ9WH49</accession>
<feature type="region of interest" description="Disordered" evidence="1">
    <location>
        <begin position="30"/>
        <end position="57"/>
    </location>
</feature>
<evidence type="ECO:0000256" key="1">
    <source>
        <dbReference type="SAM" id="MobiDB-lite"/>
    </source>
</evidence>